<dbReference type="GO" id="GO:0006419">
    <property type="term" value="P:alanyl-tRNA aminoacylation"/>
    <property type="evidence" value="ECO:0007669"/>
    <property type="project" value="InterPro"/>
</dbReference>
<dbReference type="PROSITE" id="PS50862">
    <property type="entry name" value="AA_TRNA_LIGASE_II"/>
    <property type="match status" value="1"/>
</dbReference>
<organism evidence="12 13">
    <name type="scientific">Gordonia iterans</name>
    <dbReference type="NCBI Taxonomy" id="1004901"/>
    <lineage>
        <taxon>Bacteria</taxon>
        <taxon>Bacillati</taxon>
        <taxon>Actinomycetota</taxon>
        <taxon>Actinomycetes</taxon>
        <taxon>Mycobacteriales</taxon>
        <taxon>Gordoniaceae</taxon>
        <taxon>Gordonia</taxon>
    </lineage>
</organism>
<dbReference type="GO" id="GO:0004813">
    <property type="term" value="F:alanine-tRNA ligase activity"/>
    <property type="evidence" value="ECO:0007669"/>
    <property type="project" value="UniProtKB-EC"/>
</dbReference>
<dbReference type="InterPro" id="IPR018164">
    <property type="entry name" value="Ala-tRNA-synth_IIc_N"/>
</dbReference>
<proteinExistence type="inferred from homology"/>
<keyword evidence="5" id="KW-0547">Nucleotide-binding</keyword>
<accession>A0A2S0KC39</accession>
<dbReference type="AlphaFoldDB" id="A0A2S0KC39"/>
<keyword evidence="9" id="KW-0030">Aminoacyl-tRNA synthetase</keyword>
<dbReference type="InterPro" id="IPR045864">
    <property type="entry name" value="aa-tRNA-synth_II/BPL/LPL"/>
</dbReference>
<dbReference type="GO" id="GO:0005524">
    <property type="term" value="F:ATP binding"/>
    <property type="evidence" value="ECO:0007669"/>
    <property type="project" value="UniProtKB-KW"/>
</dbReference>
<dbReference type="PANTHER" id="PTHR11777">
    <property type="entry name" value="ALANYL-TRNA SYNTHETASE"/>
    <property type="match status" value="1"/>
</dbReference>
<evidence type="ECO:0000256" key="3">
    <source>
        <dbReference type="ARBA" id="ARBA00022555"/>
    </source>
</evidence>
<dbReference type="PANTHER" id="PTHR11777:SF9">
    <property type="entry name" value="ALANINE--TRNA LIGASE, CYTOPLASMIC"/>
    <property type="match status" value="1"/>
</dbReference>
<evidence type="ECO:0000259" key="11">
    <source>
        <dbReference type="PROSITE" id="PS50862"/>
    </source>
</evidence>
<gene>
    <name evidence="12" type="ORF">C6V83_02015</name>
</gene>
<keyword evidence="7" id="KW-0694">RNA-binding</keyword>
<feature type="domain" description="Aminoacyl-transfer RNA synthetases class-II family profile" evidence="11">
    <location>
        <begin position="58"/>
        <end position="283"/>
    </location>
</feature>
<evidence type="ECO:0000256" key="5">
    <source>
        <dbReference type="ARBA" id="ARBA00022741"/>
    </source>
</evidence>
<evidence type="ECO:0000313" key="13">
    <source>
        <dbReference type="Proteomes" id="UP000239814"/>
    </source>
</evidence>
<feature type="domain" description="Alanyl-transfer RNA synthetases family profile" evidence="10">
    <location>
        <begin position="1"/>
        <end position="468"/>
    </location>
</feature>
<dbReference type="InterPro" id="IPR018165">
    <property type="entry name" value="Ala-tRNA-synth_IIc_core"/>
</dbReference>
<evidence type="ECO:0000256" key="2">
    <source>
        <dbReference type="ARBA" id="ARBA00013168"/>
    </source>
</evidence>
<evidence type="ECO:0000256" key="8">
    <source>
        <dbReference type="ARBA" id="ARBA00022917"/>
    </source>
</evidence>
<dbReference type="PROSITE" id="PS50860">
    <property type="entry name" value="AA_TRNA_LIGASE_II_ALA"/>
    <property type="match status" value="1"/>
</dbReference>
<dbReference type="CDD" id="cd00673">
    <property type="entry name" value="AlaRS_core"/>
    <property type="match status" value="1"/>
</dbReference>
<reference evidence="12 13" key="1">
    <citation type="submission" date="2018-03" db="EMBL/GenBank/DDBJ databases">
        <title>Characteristics and genome of n-alkane degrading marine bacteria Gordonia iterans isolated from crude oil contaminated in Tae-an, South Korea.</title>
        <authorList>
            <person name="Lee S.-S."/>
            <person name="Kim H."/>
        </authorList>
    </citation>
    <scope>NUCLEOTIDE SEQUENCE [LARGE SCALE GENOMIC DNA]</scope>
    <source>
        <strain evidence="12 13">Co17</strain>
    </source>
</reference>
<evidence type="ECO:0000256" key="7">
    <source>
        <dbReference type="ARBA" id="ARBA00022884"/>
    </source>
</evidence>
<evidence type="ECO:0000256" key="9">
    <source>
        <dbReference type="ARBA" id="ARBA00023146"/>
    </source>
</evidence>
<keyword evidence="8" id="KW-0648">Protein biosynthesis</keyword>
<comment type="similarity">
    <text evidence="1">Belongs to the class-II aminoacyl-tRNA synthetase family.</text>
</comment>
<dbReference type="SUPFAM" id="SSF101353">
    <property type="entry name" value="Putative anticodon-binding domain of alanyl-tRNA synthetase (AlaRS)"/>
    <property type="match status" value="1"/>
</dbReference>
<keyword evidence="13" id="KW-1185">Reference proteome</keyword>
<dbReference type="EMBL" id="CP027433">
    <property type="protein sequence ID" value="AVL99254.1"/>
    <property type="molecule type" value="Genomic_DNA"/>
</dbReference>
<dbReference type="GO" id="GO:0002161">
    <property type="term" value="F:aminoacyl-tRNA deacylase activity"/>
    <property type="evidence" value="ECO:0007669"/>
    <property type="project" value="TreeGrafter"/>
</dbReference>
<dbReference type="Proteomes" id="UP000239814">
    <property type="component" value="Chromosome"/>
</dbReference>
<evidence type="ECO:0000256" key="1">
    <source>
        <dbReference type="ARBA" id="ARBA00008226"/>
    </source>
</evidence>
<dbReference type="InterPro" id="IPR018162">
    <property type="entry name" value="Ala-tRNA-ligase_IIc_anticod-bd"/>
</dbReference>
<dbReference type="EC" id="6.1.1.7" evidence="2"/>
<evidence type="ECO:0000256" key="4">
    <source>
        <dbReference type="ARBA" id="ARBA00022598"/>
    </source>
</evidence>
<dbReference type="OrthoDB" id="9803884at2"/>
<evidence type="ECO:0000313" key="12">
    <source>
        <dbReference type="EMBL" id="AVL99254.1"/>
    </source>
</evidence>
<keyword evidence="4" id="KW-0436">Ligase</keyword>
<dbReference type="RefSeq" id="WP_105940989.1">
    <property type="nucleotide sequence ID" value="NZ_CP027433.1"/>
</dbReference>
<dbReference type="KEGG" id="git:C6V83_02015"/>
<sequence length="468" mass="52107">MDIDDIRRGFLERTEGSGHVILERAPLVLRGDSTTLFTGSGMQPLVPYLLGAEHPSGERLADVQPCVRSQDIEEVGDNRHTTFFEMLGNWSLGSYFKREQIEMVWGFLVDYVGLDPDRLYVSVYSGDPALGITRDDESADVWAELFTAAGVSCDRVDLETEERGNAEGHGGARICFYRDKNWWSRAGGPESMPLGDPGGPDTEIFYYFPQVEHDTSFGPCSHPNSDGGQFLEIGNSVFMQYSRTESGLRPLGRRNVDYGGGLERIAAAALDSPDVYRVGTLWPLIVKLQELSGASYDEQTRAMRIIADHVRGAVFLIADGVAPGSKEHGYVLRRLLRRAIRFAHSLELGAGAIGEVARVVIQTYADAYPALAGASDEILEALTKEERAFRRTMGKGLRELRRLSKENRPLTGDDFYILYDRYGFPVELSTDEAASRGLPVEESWRTDFDECLRQQRERSQAGTRLGVK</sequence>
<dbReference type="GO" id="GO:0000049">
    <property type="term" value="F:tRNA binding"/>
    <property type="evidence" value="ECO:0007669"/>
    <property type="project" value="UniProtKB-KW"/>
</dbReference>
<dbReference type="InterPro" id="IPR050058">
    <property type="entry name" value="Ala-tRNA_ligase"/>
</dbReference>
<keyword evidence="6" id="KW-0067">ATP-binding</keyword>
<evidence type="ECO:0000259" key="10">
    <source>
        <dbReference type="PROSITE" id="PS50860"/>
    </source>
</evidence>
<protein>
    <recommendedName>
        <fullName evidence="2">alanine--tRNA ligase</fullName>
        <ecNumber evidence="2">6.1.1.7</ecNumber>
    </recommendedName>
</protein>
<keyword evidence="3" id="KW-0820">tRNA-binding</keyword>
<dbReference type="SUPFAM" id="SSF55681">
    <property type="entry name" value="Class II aaRS and biotin synthetases"/>
    <property type="match status" value="1"/>
</dbReference>
<dbReference type="Pfam" id="PF01411">
    <property type="entry name" value="tRNA-synt_2c"/>
    <property type="match status" value="1"/>
</dbReference>
<dbReference type="InterPro" id="IPR002318">
    <property type="entry name" value="Ala-tRNA-lgiase_IIc"/>
</dbReference>
<name>A0A2S0KC39_9ACTN</name>
<dbReference type="Gene3D" id="3.30.930.10">
    <property type="entry name" value="Bira Bifunctional Protein, Domain 2"/>
    <property type="match status" value="1"/>
</dbReference>
<dbReference type="GO" id="GO:0005829">
    <property type="term" value="C:cytosol"/>
    <property type="evidence" value="ECO:0007669"/>
    <property type="project" value="TreeGrafter"/>
</dbReference>
<dbReference type="PRINTS" id="PR00980">
    <property type="entry name" value="TRNASYNTHALA"/>
</dbReference>
<dbReference type="InterPro" id="IPR006195">
    <property type="entry name" value="aa-tRNA-synth_II"/>
</dbReference>
<evidence type="ECO:0000256" key="6">
    <source>
        <dbReference type="ARBA" id="ARBA00022840"/>
    </source>
</evidence>